<evidence type="ECO:0000256" key="4">
    <source>
        <dbReference type="RuleBase" id="RU000363"/>
    </source>
</evidence>
<name>A0A0B4XP33_9GAMM</name>
<dbReference type="RefSeq" id="WP_008735896.1">
    <property type="nucleotide sequence ID" value="NZ_CP004387.1"/>
</dbReference>
<dbReference type="GO" id="GO:0016491">
    <property type="term" value="F:oxidoreductase activity"/>
    <property type="evidence" value="ECO:0007669"/>
    <property type="project" value="UniProtKB-KW"/>
</dbReference>
<evidence type="ECO:0000259" key="5">
    <source>
        <dbReference type="SMART" id="SM00822"/>
    </source>
</evidence>
<dbReference type="HOGENOM" id="CLU_010194_2_1_6"/>
<dbReference type="InterPro" id="IPR002347">
    <property type="entry name" value="SDR_fam"/>
</dbReference>
<keyword evidence="2" id="KW-0521">NADP</keyword>
<comment type="similarity">
    <text evidence="1 4">Belongs to the short-chain dehydrogenases/reductases (SDR) family.</text>
</comment>
<feature type="domain" description="Ketoreductase" evidence="5">
    <location>
        <begin position="6"/>
        <end position="185"/>
    </location>
</feature>
<keyword evidence="7" id="KW-1185">Reference proteome</keyword>
<dbReference type="Proteomes" id="UP000006764">
    <property type="component" value="Chromosome"/>
</dbReference>
<organism evidence="6 7">
    <name type="scientific">Isoalcanivorax pacificus W11-5</name>
    <dbReference type="NCBI Taxonomy" id="391936"/>
    <lineage>
        <taxon>Bacteria</taxon>
        <taxon>Pseudomonadati</taxon>
        <taxon>Pseudomonadota</taxon>
        <taxon>Gammaproteobacteria</taxon>
        <taxon>Oceanospirillales</taxon>
        <taxon>Alcanivoracaceae</taxon>
        <taxon>Isoalcanivorax</taxon>
    </lineage>
</organism>
<dbReference type="InterPro" id="IPR057326">
    <property type="entry name" value="KR_dom"/>
</dbReference>
<dbReference type="SUPFAM" id="SSF51735">
    <property type="entry name" value="NAD(P)-binding Rossmann-fold domains"/>
    <property type="match status" value="1"/>
</dbReference>
<protein>
    <submittedName>
        <fullName evidence="6">Short chain dehydrogenase</fullName>
    </submittedName>
</protein>
<dbReference type="OrthoDB" id="4690547at2"/>
<dbReference type="Pfam" id="PF00106">
    <property type="entry name" value="adh_short"/>
    <property type="match status" value="1"/>
</dbReference>
<evidence type="ECO:0000256" key="1">
    <source>
        <dbReference type="ARBA" id="ARBA00006484"/>
    </source>
</evidence>
<dbReference type="PRINTS" id="PR00080">
    <property type="entry name" value="SDRFAMILY"/>
</dbReference>
<dbReference type="SMART" id="SM00822">
    <property type="entry name" value="PKS_KR"/>
    <property type="match status" value="1"/>
</dbReference>
<evidence type="ECO:0000256" key="3">
    <source>
        <dbReference type="ARBA" id="ARBA00023002"/>
    </source>
</evidence>
<reference evidence="6 7" key="1">
    <citation type="journal article" date="2012" name="J. Bacteriol.">
        <title>Genome sequence of an alkane-degrading bacterium, Alcanivorax pacificus type strain W11-5, isolated from deep sea sediment.</title>
        <authorList>
            <person name="Lai Q."/>
            <person name="Shao Z."/>
        </authorList>
    </citation>
    <scope>NUCLEOTIDE SEQUENCE [LARGE SCALE GENOMIC DNA]</scope>
    <source>
        <strain evidence="6 7">W11-5</strain>
    </source>
</reference>
<accession>A0A0B4XP33</accession>
<dbReference type="CDD" id="cd05233">
    <property type="entry name" value="SDR_c"/>
    <property type="match status" value="1"/>
</dbReference>
<dbReference type="Gene3D" id="3.40.50.720">
    <property type="entry name" value="NAD(P)-binding Rossmann-like Domain"/>
    <property type="match status" value="1"/>
</dbReference>
<evidence type="ECO:0000256" key="2">
    <source>
        <dbReference type="ARBA" id="ARBA00022857"/>
    </source>
</evidence>
<proteinExistence type="inferred from homology"/>
<dbReference type="STRING" id="391936.S7S_08130"/>
<dbReference type="EMBL" id="CP004387">
    <property type="protein sequence ID" value="AJD48042.1"/>
    <property type="molecule type" value="Genomic_DNA"/>
</dbReference>
<sequence length="268" mass="29278">MSSPAPSILITGGASGLGRALAELAARRGYRVAIADTHSVRSEEVCAQLSELNTEHLQLTCDIRRDSDVRQAVERIVRRWGQLDILINNAGIAGTGLFETLSDDDWRALLETNLLGTVRTCRAAVSAMKRQGSGHIINVAAVQGLIPAPGMSSYSATEAALIALSESLRSELQPLGIQVSVACPSFFRSNLADTLRASEPVSRARFERLLVRHDFSPAEIAERIFRGIDAGDFMILPQPGLKQVWRQKRWLPGRALKGMQALAEKLRR</sequence>
<dbReference type="AlphaFoldDB" id="A0A0B4XP33"/>
<evidence type="ECO:0000313" key="6">
    <source>
        <dbReference type="EMBL" id="AJD48042.1"/>
    </source>
</evidence>
<keyword evidence="3" id="KW-0560">Oxidoreductase</keyword>
<dbReference type="PANTHER" id="PTHR43391">
    <property type="entry name" value="RETINOL DEHYDROGENASE-RELATED"/>
    <property type="match status" value="1"/>
</dbReference>
<gene>
    <name evidence="6" type="ORF">S7S_08130</name>
</gene>
<evidence type="ECO:0000313" key="7">
    <source>
        <dbReference type="Proteomes" id="UP000006764"/>
    </source>
</evidence>
<dbReference type="InterPro" id="IPR036291">
    <property type="entry name" value="NAD(P)-bd_dom_sf"/>
</dbReference>
<dbReference type="PRINTS" id="PR00081">
    <property type="entry name" value="GDHRDH"/>
</dbReference>
<dbReference type="PANTHER" id="PTHR43391:SF14">
    <property type="entry name" value="DEHYDROGENASE_REDUCTASE SDR FAMILY PROTEIN 7-LIKE"/>
    <property type="match status" value="1"/>
</dbReference>
<dbReference type="KEGG" id="apac:S7S_08130"/>